<evidence type="ECO:0000256" key="2">
    <source>
        <dbReference type="ARBA" id="ARBA00023002"/>
    </source>
</evidence>
<evidence type="ECO:0000256" key="1">
    <source>
        <dbReference type="ARBA" id="ARBA00022857"/>
    </source>
</evidence>
<organism evidence="4 5">
    <name type="scientific">Planctobacterium marinum</name>
    <dbReference type="NCBI Taxonomy" id="1631968"/>
    <lineage>
        <taxon>Bacteria</taxon>
        <taxon>Pseudomonadati</taxon>
        <taxon>Pseudomonadota</taxon>
        <taxon>Gammaproteobacteria</taxon>
        <taxon>Alteromonadales</taxon>
        <taxon>Alteromonadaceae</taxon>
        <taxon>Planctobacterium</taxon>
    </lineage>
</organism>
<keyword evidence="2" id="KW-0560">Oxidoreductase</keyword>
<evidence type="ECO:0000313" key="5">
    <source>
        <dbReference type="Proteomes" id="UP001333710"/>
    </source>
</evidence>
<dbReference type="Gene3D" id="3.40.50.720">
    <property type="entry name" value="NAD(P)-binding Rossmann-like Domain"/>
    <property type="match status" value="1"/>
</dbReference>
<dbReference type="AlphaFoldDB" id="A0AA48HUZ5"/>
<dbReference type="Pfam" id="PF00107">
    <property type="entry name" value="ADH_zinc_N"/>
    <property type="match status" value="1"/>
</dbReference>
<dbReference type="NCBIfam" id="TIGR02824">
    <property type="entry name" value="quinone_pig3"/>
    <property type="match status" value="1"/>
</dbReference>
<dbReference type="PANTHER" id="PTHR48106">
    <property type="entry name" value="QUINONE OXIDOREDUCTASE PIG3-RELATED"/>
    <property type="match status" value="1"/>
</dbReference>
<keyword evidence="1" id="KW-0521">NADP</keyword>
<dbReference type="SUPFAM" id="SSF50129">
    <property type="entry name" value="GroES-like"/>
    <property type="match status" value="1"/>
</dbReference>
<dbReference type="Gene3D" id="3.90.180.10">
    <property type="entry name" value="Medium-chain alcohol dehydrogenases, catalytic domain"/>
    <property type="match status" value="1"/>
</dbReference>
<evidence type="ECO:0000259" key="3">
    <source>
        <dbReference type="SMART" id="SM00829"/>
    </source>
</evidence>
<sequence>MQFVSHIESQDDCFVAECPPPLPDKNEVLVAVTAFGINRADLLQKQGKYPAPAGASDILGMEVSGVIEAVGQGVDKSCIGRPVCVMVTGGGYAQFVCVPVEHLIPVPSQFDIVTAAALPEVFLTAYQALFSIANLKPQQKVLIHAGASGVGTAAIQLARYKGAAVAVTASSQAKLKQCEALGAQLAINYQTHDFAEGLKSAKFFPDVIIDFVGEGHLQKNLQIIALDGKIVQLAMLGGRFVTQLDMAKVLAKRVTLFASTLRNRSDEYKALLVSEFIKDFGTAIESGAIKPLIDTVFEVSEINIAHQRMAKNDNIGKFVVKW</sequence>
<dbReference type="InterPro" id="IPR020843">
    <property type="entry name" value="ER"/>
</dbReference>
<dbReference type="PANTHER" id="PTHR48106:SF18">
    <property type="entry name" value="QUINONE OXIDOREDUCTASE PIG3"/>
    <property type="match status" value="1"/>
</dbReference>
<dbReference type="EMBL" id="AP027272">
    <property type="protein sequence ID" value="BDX06358.1"/>
    <property type="molecule type" value="Genomic_DNA"/>
</dbReference>
<reference evidence="4" key="1">
    <citation type="submission" date="2023-01" db="EMBL/GenBank/DDBJ databases">
        <title>Complete genome sequence of Planctobacterium marinum strain Dej080120_11.</title>
        <authorList>
            <person name="Ueki S."/>
            <person name="Maruyama F."/>
        </authorList>
    </citation>
    <scope>NUCLEOTIDE SEQUENCE</scope>
    <source>
        <strain evidence="4">Dej080120_11</strain>
    </source>
</reference>
<dbReference type="GO" id="GO:0070402">
    <property type="term" value="F:NADPH binding"/>
    <property type="evidence" value="ECO:0007669"/>
    <property type="project" value="TreeGrafter"/>
</dbReference>
<dbReference type="CDD" id="cd05276">
    <property type="entry name" value="p53_inducible_oxidoreductase"/>
    <property type="match status" value="1"/>
</dbReference>
<dbReference type="GO" id="GO:0016651">
    <property type="term" value="F:oxidoreductase activity, acting on NAD(P)H"/>
    <property type="evidence" value="ECO:0007669"/>
    <property type="project" value="TreeGrafter"/>
</dbReference>
<dbReference type="KEGG" id="pmaw:MACH26_18790"/>
<dbReference type="SMART" id="SM00829">
    <property type="entry name" value="PKS_ER"/>
    <property type="match status" value="1"/>
</dbReference>
<dbReference type="RefSeq" id="WP_338292377.1">
    <property type="nucleotide sequence ID" value="NZ_AP027272.1"/>
</dbReference>
<protein>
    <submittedName>
        <fullName evidence="4">NAD(P)H quinone oxidoreductase</fullName>
    </submittedName>
</protein>
<name>A0AA48HUZ5_9ALTE</name>
<dbReference type="SUPFAM" id="SSF51735">
    <property type="entry name" value="NAD(P)-binding Rossmann-fold domains"/>
    <property type="match status" value="1"/>
</dbReference>
<dbReference type="InterPro" id="IPR013149">
    <property type="entry name" value="ADH-like_C"/>
</dbReference>
<dbReference type="InterPro" id="IPR036291">
    <property type="entry name" value="NAD(P)-bd_dom_sf"/>
</dbReference>
<gene>
    <name evidence="4" type="primary">qor</name>
    <name evidence="4" type="ORF">MACH26_18790</name>
</gene>
<evidence type="ECO:0000313" key="4">
    <source>
        <dbReference type="EMBL" id="BDX06358.1"/>
    </source>
</evidence>
<dbReference type="Pfam" id="PF08240">
    <property type="entry name" value="ADH_N"/>
    <property type="match status" value="1"/>
</dbReference>
<dbReference type="InterPro" id="IPR014189">
    <property type="entry name" value="Quinone_OxRdtase_PIG3"/>
</dbReference>
<dbReference type="InterPro" id="IPR011032">
    <property type="entry name" value="GroES-like_sf"/>
</dbReference>
<dbReference type="InterPro" id="IPR013154">
    <property type="entry name" value="ADH-like_N"/>
</dbReference>
<keyword evidence="5" id="KW-1185">Reference proteome</keyword>
<dbReference type="Proteomes" id="UP001333710">
    <property type="component" value="Chromosome"/>
</dbReference>
<proteinExistence type="predicted"/>
<feature type="domain" description="Enoyl reductase (ER)" evidence="3">
    <location>
        <begin position="9"/>
        <end position="320"/>
    </location>
</feature>
<accession>A0AA48HUZ5</accession>